<dbReference type="SUPFAM" id="SSF51445">
    <property type="entry name" value="(Trans)glycosidases"/>
    <property type="match status" value="1"/>
</dbReference>
<evidence type="ECO:0000256" key="9">
    <source>
        <dbReference type="SAM" id="MobiDB-lite"/>
    </source>
</evidence>
<dbReference type="InterPro" id="IPR003385">
    <property type="entry name" value="Glyco_hydro_77"/>
</dbReference>
<comment type="catalytic activity">
    <reaction evidence="1">
        <text>Transfers a segment of a (1-&gt;4)-alpha-D-glucan to a new position in an acceptor, which may be glucose or a (1-&gt;4)-alpha-D-glucan.</text>
        <dbReference type="EC" id="2.4.1.25"/>
    </reaction>
</comment>
<evidence type="ECO:0000256" key="8">
    <source>
        <dbReference type="ARBA" id="ARBA00031501"/>
    </source>
</evidence>
<feature type="compositionally biased region" description="Acidic residues" evidence="9">
    <location>
        <begin position="168"/>
        <end position="178"/>
    </location>
</feature>
<evidence type="ECO:0000256" key="4">
    <source>
        <dbReference type="ARBA" id="ARBA00022676"/>
    </source>
</evidence>
<accession>J9FXX7</accession>
<protein>
    <recommendedName>
        <fullName evidence="3">4-alpha-glucanotransferase</fullName>
        <ecNumber evidence="3">2.4.1.25</ecNumber>
    </recommendedName>
    <alternativeName>
        <fullName evidence="7">Amylomaltase</fullName>
    </alternativeName>
    <alternativeName>
        <fullName evidence="8">Disproportionating enzyme</fullName>
    </alternativeName>
</protein>
<dbReference type="Gene3D" id="3.20.20.80">
    <property type="entry name" value="Glycosidases"/>
    <property type="match status" value="1"/>
</dbReference>
<name>J9FXX7_9ZZZZ</name>
<feature type="region of interest" description="Disordered" evidence="9">
    <location>
        <begin position="156"/>
        <end position="178"/>
    </location>
</feature>
<dbReference type="EC" id="2.4.1.25" evidence="3"/>
<dbReference type="EMBL" id="AMCI01006395">
    <property type="protein sequence ID" value="EJW94407.1"/>
    <property type="molecule type" value="Genomic_DNA"/>
</dbReference>
<evidence type="ECO:0000313" key="10">
    <source>
        <dbReference type="EMBL" id="EJW94407.1"/>
    </source>
</evidence>
<dbReference type="Pfam" id="PF02446">
    <property type="entry name" value="Glyco_hydro_77"/>
    <property type="match status" value="1"/>
</dbReference>
<evidence type="ECO:0000256" key="7">
    <source>
        <dbReference type="ARBA" id="ARBA00031423"/>
    </source>
</evidence>
<proteinExistence type="inferred from homology"/>
<dbReference type="InterPro" id="IPR017853">
    <property type="entry name" value="GH"/>
</dbReference>
<comment type="caution">
    <text evidence="10">The sequence shown here is derived from an EMBL/GenBank/DDBJ whole genome shotgun (WGS) entry which is preliminary data.</text>
</comment>
<comment type="similarity">
    <text evidence="2">Belongs to the disproportionating enzyme family.</text>
</comment>
<evidence type="ECO:0000256" key="5">
    <source>
        <dbReference type="ARBA" id="ARBA00022679"/>
    </source>
</evidence>
<gene>
    <name evidence="10" type="ORF">EVA_17486</name>
</gene>
<dbReference type="AlphaFoldDB" id="J9FXX7"/>
<evidence type="ECO:0000256" key="2">
    <source>
        <dbReference type="ARBA" id="ARBA00005684"/>
    </source>
</evidence>
<dbReference type="PANTHER" id="PTHR32438">
    <property type="entry name" value="4-ALPHA-GLUCANOTRANSFERASE DPE1, CHLOROPLASTIC/AMYLOPLASTIC"/>
    <property type="match status" value="1"/>
</dbReference>
<organism evidence="10">
    <name type="scientific">gut metagenome</name>
    <dbReference type="NCBI Taxonomy" id="749906"/>
    <lineage>
        <taxon>unclassified sequences</taxon>
        <taxon>metagenomes</taxon>
        <taxon>organismal metagenomes</taxon>
    </lineage>
</organism>
<dbReference type="GO" id="GO:0004134">
    <property type="term" value="F:4-alpha-glucanotransferase activity"/>
    <property type="evidence" value="ECO:0007669"/>
    <property type="project" value="UniProtKB-EC"/>
</dbReference>
<dbReference type="GO" id="GO:0005975">
    <property type="term" value="P:carbohydrate metabolic process"/>
    <property type="evidence" value="ECO:0007669"/>
    <property type="project" value="InterPro"/>
</dbReference>
<keyword evidence="6" id="KW-0119">Carbohydrate metabolism</keyword>
<sequence>MLTAEDQGELRPTLKQIEDEFGIPVMDVLQYRMETKLLKHKCTENSVVYTSFYDTPTLEQDYANFTNNRKIALRRFFKKRGYLHRPFHDLVCHYAIDSDAVIVMLPMQDVIGLKDFGRINDPTDPHGDNWTWKLKDFKVFPAELDKIHEWLQDAGRLGDGAPRKQAAEDENSDSEDEE</sequence>
<evidence type="ECO:0000256" key="6">
    <source>
        <dbReference type="ARBA" id="ARBA00023277"/>
    </source>
</evidence>
<keyword evidence="4" id="KW-0328">Glycosyltransferase</keyword>
<reference evidence="10" key="1">
    <citation type="journal article" date="2012" name="PLoS ONE">
        <title>Gene sets for utilization of primary and secondary nutrition supplies in the distal gut of endangered iberian lynx.</title>
        <authorList>
            <person name="Alcaide M."/>
            <person name="Messina E."/>
            <person name="Richter M."/>
            <person name="Bargiela R."/>
            <person name="Peplies J."/>
            <person name="Huws S.A."/>
            <person name="Newbold C.J."/>
            <person name="Golyshin P.N."/>
            <person name="Simon M.A."/>
            <person name="Lopez G."/>
            <person name="Yakimov M.M."/>
            <person name="Ferrer M."/>
        </authorList>
    </citation>
    <scope>NUCLEOTIDE SEQUENCE</scope>
</reference>
<keyword evidence="5 10" id="KW-0808">Transferase</keyword>
<dbReference type="PANTHER" id="PTHR32438:SF5">
    <property type="entry name" value="4-ALPHA-GLUCANOTRANSFERASE DPE1, CHLOROPLASTIC_AMYLOPLASTIC"/>
    <property type="match status" value="1"/>
</dbReference>
<evidence type="ECO:0000256" key="3">
    <source>
        <dbReference type="ARBA" id="ARBA00012560"/>
    </source>
</evidence>
<evidence type="ECO:0000256" key="1">
    <source>
        <dbReference type="ARBA" id="ARBA00000439"/>
    </source>
</evidence>